<name>A0ACB6SD41_9PLEO</name>
<evidence type="ECO:0000313" key="1">
    <source>
        <dbReference type="EMBL" id="KAF2632220.1"/>
    </source>
</evidence>
<comment type="caution">
    <text evidence="1">The sequence shown here is derived from an EMBL/GenBank/DDBJ whole genome shotgun (WGS) entry which is preliminary data.</text>
</comment>
<reference evidence="1" key="1">
    <citation type="journal article" date="2020" name="Stud. Mycol.">
        <title>101 Dothideomycetes genomes: a test case for predicting lifestyles and emergence of pathogens.</title>
        <authorList>
            <person name="Haridas S."/>
            <person name="Albert R."/>
            <person name="Binder M."/>
            <person name="Bloem J."/>
            <person name="Labutti K."/>
            <person name="Salamov A."/>
            <person name="Andreopoulos B."/>
            <person name="Baker S."/>
            <person name="Barry K."/>
            <person name="Bills G."/>
            <person name="Bluhm B."/>
            <person name="Cannon C."/>
            <person name="Castanera R."/>
            <person name="Culley D."/>
            <person name="Daum C."/>
            <person name="Ezra D."/>
            <person name="Gonzalez J."/>
            <person name="Henrissat B."/>
            <person name="Kuo A."/>
            <person name="Liang C."/>
            <person name="Lipzen A."/>
            <person name="Lutzoni F."/>
            <person name="Magnuson J."/>
            <person name="Mondo S."/>
            <person name="Nolan M."/>
            <person name="Ohm R."/>
            <person name="Pangilinan J."/>
            <person name="Park H.-J."/>
            <person name="Ramirez L."/>
            <person name="Alfaro M."/>
            <person name="Sun H."/>
            <person name="Tritt A."/>
            <person name="Yoshinaga Y."/>
            <person name="Zwiers L.-H."/>
            <person name="Turgeon B."/>
            <person name="Goodwin S."/>
            <person name="Spatafora J."/>
            <person name="Crous P."/>
            <person name="Grigoriev I."/>
        </authorList>
    </citation>
    <scope>NUCLEOTIDE SEQUENCE</scope>
    <source>
        <strain evidence="1">CBS 525.71</strain>
    </source>
</reference>
<organism evidence="1 2">
    <name type="scientific">Macroventuria anomochaeta</name>
    <dbReference type="NCBI Taxonomy" id="301207"/>
    <lineage>
        <taxon>Eukaryota</taxon>
        <taxon>Fungi</taxon>
        <taxon>Dikarya</taxon>
        <taxon>Ascomycota</taxon>
        <taxon>Pezizomycotina</taxon>
        <taxon>Dothideomycetes</taxon>
        <taxon>Pleosporomycetidae</taxon>
        <taxon>Pleosporales</taxon>
        <taxon>Pleosporineae</taxon>
        <taxon>Didymellaceae</taxon>
        <taxon>Macroventuria</taxon>
    </lineage>
</organism>
<dbReference type="EMBL" id="MU006703">
    <property type="protein sequence ID" value="KAF2632220.1"/>
    <property type="molecule type" value="Genomic_DNA"/>
</dbReference>
<evidence type="ECO:0000313" key="2">
    <source>
        <dbReference type="Proteomes" id="UP000799754"/>
    </source>
</evidence>
<sequence length="510" mass="57160">MVTDICRLTSTKHHTVECSTQHREPTFVSHTSKTQSITRPSDSKISATPLDTEPFVSEQRIDAGPSPALSRHKSIRQRLGRFFLHFTRAHPEPFPNAYEYRHSEDASELPAGGTPIEGSATVQEMPAPFANQGTFELEQPQLYDICSYSHTMNSACDGNSTNFHQSYCKPTCMDELAMFRGPLQVATPKHLPRLAVPGSMHSLPAMIADQSPNSASSISPNTPVGHFNNGIQPYWNLQPATPTISPCEVTSTLPWYDRPSSRHYHTQRNFESPMTPSSAGSFNVATPLSAHPSSAHAPFGAWPEPGPEYLRSAFPQRCQPMNYESNTHSTPNLHQSTWMADVDPRQYRHHNQPIEVRNQATVSDMILSPGPQCNPPNYGVPSAKEKSLYSESQLLPAIDSHDTTTRICHRSDYAPPAYTSITAYPSQYPPATCQHCGKSYTGKFAKGNLKRHVQQIHQSFMDRAIHLCRICMKTYNRADALRKHQWKKHRQEDARPNKRRKQKAGLELKA</sequence>
<accession>A0ACB6SD41</accession>
<dbReference type="Proteomes" id="UP000799754">
    <property type="component" value="Unassembled WGS sequence"/>
</dbReference>
<keyword evidence="2" id="KW-1185">Reference proteome</keyword>
<proteinExistence type="predicted"/>
<gene>
    <name evidence="1" type="ORF">BU25DRAFT_445323</name>
</gene>
<protein>
    <submittedName>
        <fullName evidence="1">Uncharacterized protein</fullName>
    </submittedName>
</protein>